<organism evidence="8 9">
    <name type="scientific">Musca domestica</name>
    <name type="common">House fly</name>
    <dbReference type="NCBI Taxonomy" id="7370"/>
    <lineage>
        <taxon>Eukaryota</taxon>
        <taxon>Metazoa</taxon>
        <taxon>Ecdysozoa</taxon>
        <taxon>Arthropoda</taxon>
        <taxon>Hexapoda</taxon>
        <taxon>Insecta</taxon>
        <taxon>Pterygota</taxon>
        <taxon>Neoptera</taxon>
        <taxon>Endopterygota</taxon>
        <taxon>Diptera</taxon>
        <taxon>Brachycera</taxon>
        <taxon>Muscomorpha</taxon>
        <taxon>Muscoidea</taxon>
        <taxon>Muscidae</taxon>
        <taxon>Musca</taxon>
    </lineage>
</organism>
<comment type="cofactor">
    <cofactor evidence="5">
        <name>Mn(2+)</name>
        <dbReference type="ChEBI" id="CHEBI:29035"/>
    </cofactor>
</comment>
<keyword evidence="5" id="KW-0328">Glycosyltransferase</keyword>
<comment type="subcellular location">
    <subcellularLocation>
        <location evidence="1 5">Golgi apparatus membrane</location>
        <topology evidence="1 5">Single-pass type II membrane protein</topology>
    </subcellularLocation>
</comment>
<keyword evidence="2 5" id="KW-0430">Lectin</keyword>
<keyword evidence="4 5" id="KW-1015">Disulfide bond</keyword>
<feature type="domain" description="Glycosyltransferase 2-like" evidence="6">
    <location>
        <begin position="83"/>
        <end position="259"/>
    </location>
</feature>
<dbReference type="SUPFAM" id="SSF50370">
    <property type="entry name" value="Ricin B-like lectins"/>
    <property type="match status" value="1"/>
</dbReference>
<dbReference type="GeneID" id="105261575"/>
<dbReference type="EC" id="2.4.1.-" evidence="5"/>
<evidence type="ECO:0000259" key="6">
    <source>
        <dbReference type="Pfam" id="PF00535"/>
    </source>
</evidence>
<dbReference type="PROSITE" id="PS50231">
    <property type="entry name" value="RICIN_B_LECTIN"/>
    <property type="match status" value="1"/>
</dbReference>
<keyword evidence="8" id="KW-1185">Reference proteome</keyword>
<dbReference type="InterPro" id="IPR001173">
    <property type="entry name" value="Glyco_trans_2-like"/>
</dbReference>
<evidence type="ECO:0000256" key="1">
    <source>
        <dbReference type="ARBA" id="ARBA00004323"/>
    </source>
</evidence>
<dbReference type="InterPro" id="IPR035992">
    <property type="entry name" value="Ricin_B-like_lectins"/>
</dbReference>
<accession>A0ABM3V6Q2</accession>
<dbReference type="Gene3D" id="2.80.10.50">
    <property type="match status" value="1"/>
</dbReference>
<comment type="similarity">
    <text evidence="5">Belongs to the glycosyltransferase 2 family. GalNAc-T subfamily.</text>
</comment>
<keyword evidence="3 5" id="KW-0333">Golgi apparatus</keyword>
<dbReference type="Proteomes" id="UP001652621">
    <property type="component" value="Unplaced"/>
</dbReference>
<dbReference type="RefSeq" id="XP_058981457.1">
    <property type="nucleotide sequence ID" value="XM_059125474.1"/>
</dbReference>
<proteinExistence type="inferred from homology"/>
<keyword evidence="5" id="KW-0472">Membrane</keyword>
<dbReference type="InterPro" id="IPR029044">
    <property type="entry name" value="Nucleotide-diphossugar_trans"/>
</dbReference>
<dbReference type="Gene3D" id="3.90.550.10">
    <property type="entry name" value="Spore Coat Polysaccharide Biosynthesis Protein SpsA, Chain A"/>
    <property type="match status" value="1"/>
</dbReference>
<feature type="transmembrane region" description="Helical" evidence="5">
    <location>
        <begin position="7"/>
        <end position="28"/>
    </location>
</feature>
<dbReference type="Pfam" id="PF00652">
    <property type="entry name" value="Ricin_B_lectin"/>
    <property type="match status" value="1"/>
</dbReference>
<gene>
    <name evidence="9" type="primary">LOC105261575</name>
</gene>
<sequence>MKCFPTYLTVVFAIIFITFFSFCTFLLLQIDNGESWHECEPDFEKISYIDRSRILRQIPDSRDRRCPRTFNSLSEADEEIKVSIIITYHNESLSTLLTTIYSIYRRTPSQYLQEIIIIDDYSEDDSTFKSLIEITCPPFNNRTLLRIQRHRQRWGLIKSRNMGALMARGNYLMFMDSHCEVNQQWLESLLHVLLSSPGSGHKMAVSPMLDNIDAETGEYKTTEASIKGGFDWNLHFHWIARDNILNPFTTFRSPTFAGGVFLISRNWFFKLKAFNTRLEVWGGESLEFSLKLWLCGGEILIVPCSRVGHIFRKEHIFKFPDNDGQGIYLRNSKIIAETWLDHYKYNFYNRKPEARNIVLNISRSEIRDFKDSLQCRSFEWYLDNVFPELRIGNNFTAYGTISTPSDHCLHHDENQLGGPIVIMSPCSMANITKWFLMKSSRQLQSDKGLCLSLRRGGNFKLILALAECSGLRQQKWLRSGLQLKNFLTRLCVEITVELELTMNPCRREAPTQHFRFYRELEMV</sequence>
<evidence type="ECO:0000313" key="9">
    <source>
        <dbReference type="RefSeq" id="XP_058981457.1"/>
    </source>
</evidence>
<reference evidence="9" key="1">
    <citation type="submission" date="2025-08" db="UniProtKB">
        <authorList>
            <consortium name="RefSeq"/>
        </authorList>
    </citation>
    <scope>IDENTIFICATION</scope>
    <source>
        <strain evidence="9">Aabys</strain>
        <tissue evidence="9">Whole body</tissue>
    </source>
</reference>
<keyword evidence="5" id="KW-0464">Manganese</keyword>
<evidence type="ECO:0000313" key="8">
    <source>
        <dbReference type="Proteomes" id="UP001652621"/>
    </source>
</evidence>
<protein>
    <recommendedName>
        <fullName evidence="5">Polypeptide N-acetylgalactosaminyltransferase</fullName>
        <ecNumber evidence="5">2.4.1.-</ecNumber>
    </recommendedName>
    <alternativeName>
        <fullName evidence="5">Protein-UDP acetylgalactosaminyltransferase</fullName>
    </alternativeName>
</protein>
<feature type="domain" description="Ricin B lectin" evidence="7">
    <location>
        <begin position="398"/>
        <end position="514"/>
    </location>
</feature>
<evidence type="ECO:0000256" key="4">
    <source>
        <dbReference type="ARBA" id="ARBA00023157"/>
    </source>
</evidence>
<keyword evidence="5" id="KW-0808">Transferase</keyword>
<dbReference type="Pfam" id="PF00535">
    <property type="entry name" value="Glycos_transf_2"/>
    <property type="match status" value="1"/>
</dbReference>
<dbReference type="CDD" id="cd23441">
    <property type="entry name" value="beta-trefoil_Ricin_GALNT14-like"/>
    <property type="match status" value="1"/>
</dbReference>
<evidence type="ECO:0000256" key="3">
    <source>
        <dbReference type="ARBA" id="ARBA00023034"/>
    </source>
</evidence>
<evidence type="ECO:0000259" key="7">
    <source>
        <dbReference type="Pfam" id="PF00652"/>
    </source>
</evidence>
<dbReference type="PANTHER" id="PTHR11675">
    <property type="entry name" value="N-ACETYLGALACTOSAMINYLTRANSFERASE"/>
    <property type="match status" value="1"/>
</dbReference>
<dbReference type="InterPro" id="IPR000772">
    <property type="entry name" value="Ricin_B_lectin"/>
</dbReference>
<dbReference type="SUPFAM" id="SSF53448">
    <property type="entry name" value="Nucleotide-diphospho-sugar transferases"/>
    <property type="match status" value="1"/>
</dbReference>
<name>A0ABM3V6Q2_MUSDO</name>
<dbReference type="PANTHER" id="PTHR11675:SF128">
    <property type="entry name" value="POLYPEPTIDE N-ACETYLGALACTOSAMINYLTRANSFERASE 13-RELATED"/>
    <property type="match status" value="1"/>
</dbReference>
<comment type="pathway">
    <text evidence="5">Protein modification; protein glycosylation.</text>
</comment>
<evidence type="ECO:0000256" key="2">
    <source>
        <dbReference type="ARBA" id="ARBA00022734"/>
    </source>
</evidence>
<evidence type="ECO:0000256" key="5">
    <source>
        <dbReference type="RuleBase" id="RU361242"/>
    </source>
</evidence>
<keyword evidence="5" id="KW-0812">Transmembrane</keyword>
<keyword evidence="5" id="KW-1133">Transmembrane helix</keyword>